<dbReference type="Gene3D" id="3.90.190.10">
    <property type="entry name" value="Protein tyrosine phosphatase superfamily"/>
    <property type="match status" value="1"/>
</dbReference>
<evidence type="ECO:0000256" key="2">
    <source>
        <dbReference type="ARBA" id="ARBA00022801"/>
    </source>
</evidence>
<evidence type="ECO:0000259" key="4">
    <source>
        <dbReference type="PROSITE" id="PS50055"/>
    </source>
</evidence>
<gene>
    <name evidence="5" type="ORF">ZHD862_LOCUS14779</name>
</gene>
<keyword evidence="3" id="KW-0812">Transmembrane</keyword>
<dbReference type="InterPro" id="IPR029021">
    <property type="entry name" value="Prot-tyrosine_phosphatase-like"/>
</dbReference>
<dbReference type="GO" id="GO:0016020">
    <property type="term" value="C:membrane"/>
    <property type="evidence" value="ECO:0007669"/>
    <property type="project" value="TreeGrafter"/>
</dbReference>
<keyword evidence="3" id="KW-0472">Membrane</keyword>
<dbReference type="SMART" id="SM00194">
    <property type="entry name" value="PTPc"/>
    <property type="match status" value="1"/>
</dbReference>
<dbReference type="SUPFAM" id="SSF53474">
    <property type="entry name" value="alpha/beta-Hydrolases"/>
    <property type="match status" value="1"/>
</dbReference>
<dbReference type="Pfam" id="PF00102">
    <property type="entry name" value="Y_phosphatase"/>
    <property type="match status" value="1"/>
</dbReference>
<dbReference type="SUPFAM" id="SSF52799">
    <property type="entry name" value="(Phosphotyrosine protein) phosphatases II"/>
    <property type="match status" value="1"/>
</dbReference>
<feature type="transmembrane region" description="Helical" evidence="3">
    <location>
        <begin position="12"/>
        <end position="30"/>
    </location>
</feature>
<evidence type="ECO:0000256" key="3">
    <source>
        <dbReference type="SAM" id="Phobius"/>
    </source>
</evidence>
<evidence type="ECO:0000313" key="5">
    <source>
        <dbReference type="EMBL" id="CAF1045596.1"/>
    </source>
</evidence>
<dbReference type="InterPro" id="IPR029058">
    <property type="entry name" value="AB_hydrolase_fold"/>
</dbReference>
<dbReference type="InterPro" id="IPR000242">
    <property type="entry name" value="PTP_cat"/>
</dbReference>
<dbReference type="InterPro" id="IPR000073">
    <property type="entry name" value="AB_hydrolase_1"/>
</dbReference>
<reference evidence="5" key="1">
    <citation type="submission" date="2021-02" db="EMBL/GenBank/DDBJ databases">
        <authorList>
            <person name="Nowell W R."/>
        </authorList>
    </citation>
    <scope>NUCLEOTIDE SEQUENCE</scope>
</reference>
<dbReference type="EMBL" id="CAJNOT010000650">
    <property type="protein sequence ID" value="CAF1045596.1"/>
    <property type="molecule type" value="Genomic_DNA"/>
</dbReference>
<sequence length="585" mass="68338">MNYIIFKNIHYYLLLNFLFIKFSFISLTIIHEINQVIFLNPQTNRALIRCPLNYKHNFNIEWYNVINNRTEITHNEYYHIYGLQPSDHEFICSSISEINGKYRMKIRIYGYPKIVLMEIAKIGYYRIDQFIITQHPMMNTIIDFWQMIWNTNANIIVSLYGDEKSQSDVPDFWPLANQIMNCGSFIVCLTNEYFEYEYIYRDFLLRSVEENIKLEVKLISCTYWPETCSPIKTSFNLINTIKNLNSIGPIVVHDFFGGHRAGQYRILMIITELNIPCVWGGILKGILLKNDTIVTSEYNKITTKIIGIHGWLDNFNSLLPMVEKLIDHHPNYEIYLYDRAGHGFSSHLPKGFDYSHAHNLEDLRIVVQALGWNKEKFSIIGHSYGAILGMIYAASYPDDIVCLVAIDALVRPHVSSDLFWTTIGSRIDNSLQYLSRKSKTYTDELTFEKAVEHTKKSRPGITDEAAKLLTERAVRRDSDNKLHFTRDESLKLLSLFPFTDNMVENVVQAMKASILFIGATNPQWPRPSKTIDLLKKYHLNFEMTLIDGPHHFHMTHIDEVVNRIEQYFDKYLQQSSITMIQHSQL</sequence>
<accession>A0A814K7I6</accession>
<organism evidence="5 6">
    <name type="scientific">Rotaria sordida</name>
    <dbReference type="NCBI Taxonomy" id="392033"/>
    <lineage>
        <taxon>Eukaryota</taxon>
        <taxon>Metazoa</taxon>
        <taxon>Spiralia</taxon>
        <taxon>Gnathifera</taxon>
        <taxon>Rotifera</taxon>
        <taxon>Eurotatoria</taxon>
        <taxon>Bdelloidea</taxon>
        <taxon>Philodinida</taxon>
        <taxon>Philodinidae</taxon>
        <taxon>Rotaria</taxon>
    </lineage>
</organism>
<dbReference type="PRINTS" id="PR00700">
    <property type="entry name" value="PRTYPHPHTASE"/>
</dbReference>
<protein>
    <recommendedName>
        <fullName evidence="4">Tyrosine-protein phosphatase domain-containing protein</fullName>
    </recommendedName>
</protein>
<evidence type="ECO:0000313" key="6">
    <source>
        <dbReference type="Proteomes" id="UP000663864"/>
    </source>
</evidence>
<dbReference type="InterPro" id="IPR050266">
    <property type="entry name" value="AB_hydrolase_sf"/>
</dbReference>
<evidence type="ECO:0000256" key="1">
    <source>
        <dbReference type="ARBA" id="ARBA00008645"/>
    </source>
</evidence>
<dbReference type="PANTHER" id="PTHR43798:SF14">
    <property type="entry name" value="SERINE HYDROLASE-LIKE PROTEIN DDB_G0286239"/>
    <property type="match status" value="1"/>
</dbReference>
<feature type="domain" description="Tyrosine-protein phosphatase" evidence="4">
    <location>
        <begin position="75"/>
        <end position="264"/>
    </location>
</feature>
<proteinExistence type="inferred from homology"/>
<comment type="similarity">
    <text evidence="1">Belongs to the AB hydrolase superfamily.</text>
</comment>
<keyword evidence="2" id="KW-0378">Hydrolase</keyword>
<dbReference type="Proteomes" id="UP000663864">
    <property type="component" value="Unassembled WGS sequence"/>
</dbReference>
<dbReference type="Gene3D" id="3.40.50.1820">
    <property type="entry name" value="alpha/beta hydrolase"/>
    <property type="match status" value="1"/>
</dbReference>
<keyword evidence="3" id="KW-1133">Transmembrane helix</keyword>
<comment type="caution">
    <text evidence="5">The sequence shown here is derived from an EMBL/GenBank/DDBJ whole genome shotgun (WGS) entry which is preliminary data.</text>
</comment>
<dbReference type="AlphaFoldDB" id="A0A814K7I6"/>
<dbReference type="PROSITE" id="PS50055">
    <property type="entry name" value="TYR_PHOSPHATASE_PTP"/>
    <property type="match status" value="1"/>
</dbReference>
<name>A0A814K7I6_9BILA</name>
<dbReference type="Pfam" id="PF00561">
    <property type="entry name" value="Abhydrolase_1"/>
    <property type="match status" value="1"/>
</dbReference>
<dbReference type="GO" id="GO:0004725">
    <property type="term" value="F:protein tyrosine phosphatase activity"/>
    <property type="evidence" value="ECO:0007669"/>
    <property type="project" value="InterPro"/>
</dbReference>
<dbReference type="PANTHER" id="PTHR43798">
    <property type="entry name" value="MONOACYLGLYCEROL LIPASE"/>
    <property type="match status" value="1"/>
</dbReference>